<keyword evidence="8" id="KW-1133">Transmembrane helix</keyword>
<dbReference type="STRING" id="41447.ENSSDUP00000013446"/>
<dbReference type="GO" id="GO:0001817">
    <property type="term" value="P:regulation of cytokine production"/>
    <property type="evidence" value="ECO:0007669"/>
    <property type="project" value="TreeGrafter"/>
</dbReference>
<dbReference type="InterPro" id="IPR007110">
    <property type="entry name" value="Ig-like_dom"/>
</dbReference>
<sequence>MHQSRFQTKISLHLSGPLQVIGSPQPILATPGDDVILPCHVEPPVNVAGLTVEWSRPDLRPDPNDLQKRVGFVHLYRDSREVLDMKISSYVLRTALFLDDLRRGNISLKITNVTLADEGRYRCFIPKLKSLKKSSIIRLDIDQSSNKTSTETPLYPKILQTPGPTEEMHSEAGDVSSRSRLAPLFAFLLIVAFVVGGFLVRVCVWKKKKRKKVSQMLYFLFLASMYFLQVLENKGNRMCNLCVDLFLWETVD</sequence>
<evidence type="ECO:0000256" key="1">
    <source>
        <dbReference type="ARBA" id="ARBA00004370"/>
    </source>
</evidence>
<keyword evidence="6" id="KW-0393">Immunoglobulin domain</keyword>
<evidence type="ECO:0000256" key="3">
    <source>
        <dbReference type="ARBA" id="ARBA00023136"/>
    </source>
</evidence>
<dbReference type="Gene3D" id="2.60.40.10">
    <property type="entry name" value="Immunoglobulins"/>
    <property type="match status" value="1"/>
</dbReference>
<feature type="transmembrane region" description="Helical" evidence="8">
    <location>
        <begin position="184"/>
        <end position="204"/>
    </location>
</feature>
<name>A0A3B4U4D3_SERDU</name>
<dbReference type="InterPro" id="IPR050504">
    <property type="entry name" value="IgSF_BTN/MOG"/>
</dbReference>
<evidence type="ECO:0000256" key="7">
    <source>
        <dbReference type="SAM" id="MobiDB-lite"/>
    </source>
</evidence>
<proteinExistence type="predicted"/>
<dbReference type="Ensembl" id="ENSSDUT00000013691.1">
    <property type="protein sequence ID" value="ENSSDUP00000013446.1"/>
    <property type="gene ID" value="ENSSDUG00000009746.1"/>
</dbReference>
<dbReference type="GO" id="GO:0009897">
    <property type="term" value="C:external side of plasma membrane"/>
    <property type="evidence" value="ECO:0007669"/>
    <property type="project" value="TreeGrafter"/>
</dbReference>
<dbReference type="PANTHER" id="PTHR24100:SF151">
    <property type="entry name" value="ICOS LIGAND"/>
    <property type="match status" value="1"/>
</dbReference>
<accession>A0A3B4U4D3</accession>
<keyword evidence="4" id="KW-1015">Disulfide bond</keyword>
<evidence type="ECO:0000256" key="2">
    <source>
        <dbReference type="ARBA" id="ARBA00022729"/>
    </source>
</evidence>
<dbReference type="SMART" id="SM00406">
    <property type="entry name" value="IGv"/>
    <property type="match status" value="1"/>
</dbReference>
<keyword evidence="3 8" id="KW-0472">Membrane</keyword>
<dbReference type="InterPro" id="IPR013106">
    <property type="entry name" value="Ig_V-set"/>
</dbReference>
<evidence type="ECO:0000256" key="6">
    <source>
        <dbReference type="ARBA" id="ARBA00023319"/>
    </source>
</evidence>
<organism evidence="10 11">
    <name type="scientific">Seriola dumerili</name>
    <name type="common">Greater amberjack</name>
    <name type="synonym">Caranx dumerili</name>
    <dbReference type="NCBI Taxonomy" id="41447"/>
    <lineage>
        <taxon>Eukaryota</taxon>
        <taxon>Metazoa</taxon>
        <taxon>Chordata</taxon>
        <taxon>Craniata</taxon>
        <taxon>Vertebrata</taxon>
        <taxon>Euteleostomi</taxon>
        <taxon>Actinopterygii</taxon>
        <taxon>Neopterygii</taxon>
        <taxon>Teleostei</taxon>
        <taxon>Neoteleostei</taxon>
        <taxon>Acanthomorphata</taxon>
        <taxon>Carangaria</taxon>
        <taxon>Carangiformes</taxon>
        <taxon>Carangidae</taxon>
        <taxon>Seriola</taxon>
    </lineage>
</organism>
<dbReference type="AlphaFoldDB" id="A0A3B4U4D3"/>
<protein>
    <submittedName>
        <fullName evidence="10">Myelin-oligodendrocyte glycoprotein-like</fullName>
    </submittedName>
</protein>
<dbReference type="FunFam" id="2.60.40.10:FF:000142">
    <property type="entry name" value="V-set domain-containing T-cell activation inhibitor 1"/>
    <property type="match status" value="1"/>
</dbReference>
<dbReference type="GO" id="GO:0050852">
    <property type="term" value="P:T cell receptor signaling pathway"/>
    <property type="evidence" value="ECO:0007669"/>
    <property type="project" value="TreeGrafter"/>
</dbReference>
<dbReference type="SMART" id="SM00409">
    <property type="entry name" value="IG"/>
    <property type="match status" value="1"/>
</dbReference>
<evidence type="ECO:0000313" key="10">
    <source>
        <dbReference type="Ensembl" id="ENSSDUP00000013446.1"/>
    </source>
</evidence>
<reference evidence="10" key="1">
    <citation type="submission" date="2025-08" db="UniProtKB">
        <authorList>
            <consortium name="Ensembl"/>
        </authorList>
    </citation>
    <scope>IDENTIFICATION</scope>
</reference>
<feature type="region of interest" description="Disordered" evidence="7">
    <location>
        <begin position="146"/>
        <end position="172"/>
    </location>
</feature>
<dbReference type="InterPro" id="IPR036179">
    <property type="entry name" value="Ig-like_dom_sf"/>
</dbReference>
<dbReference type="Pfam" id="PF07686">
    <property type="entry name" value="V-set"/>
    <property type="match status" value="1"/>
</dbReference>
<evidence type="ECO:0000256" key="8">
    <source>
        <dbReference type="SAM" id="Phobius"/>
    </source>
</evidence>
<keyword evidence="5" id="KW-0325">Glycoprotein</keyword>
<dbReference type="GO" id="GO:1903037">
    <property type="term" value="P:regulation of leukocyte cell-cell adhesion"/>
    <property type="evidence" value="ECO:0007669"/>
    <property type="project" value="UniProtKB-ARBA"/>
</dbReference>
<evidence type="ECO:0000256" key="4">
    <source>
        <dbReference type="ARBA" id="ARBA00023157"/>
    </source>
</evidence>
<keyword evidence="2" id="KW-0732">Signal</keyword>
<feature type="transmembrane region" description="Helical" evidence="8">
    <location>
        <begin position="216"/>
        <end position="231"/>
    </location>
</feature>
<feature type="domain" description="Ig-like" evidence="9">
    <location>
        <begin position="17"/>
        <end position="123"/>
    </location>
</feature>
<evidence type="ECO:0000256" key="5">
    <source>
        <dbReference type="ARBA" id="ARBA00023180"/>
    </source>
</evidence>
<keyword evidence="11" id="KW-1185">Reference proteome</keyword>
<reference evidence="10" key="2">
    <citation type="submission" date="2025-09" db="UniProtKB">
        <authorList>
            <consortium name="Ensembl"/>
        </authorList>
    </citation>
    <scope>IDENTIFICATION</scope>
</reference>
<dbReference type="SUPFAM" id="SSF48726">
    <property type="entry name" value="Immunoglobulin"/>
    <property type="match status" value="1"/>
</dbReference>
<dbReference type="PANTHER" id="PTHR24100">
    <property type="entry name" value="BUTYROPHILIN"/>
    <property type="match status" value="1"/>
</dbReference>
<dbReference type="InterPro" id="IPR013783">
    <property type="entry name" value="Ig-like_fold"/>
</dbReference>
<dbReference type="InterPro" id="IPR003599">
    <property type="entry name" value="Ig_sub"/>
</dbReference>
<evidence type="ECO:0000313" key="11">
    <source>
        <dbReference type="Proteomes" id="UP000261420"/>
    </source>
</evidence>
<keyword evidence="8" id="KW-0812">Transmembrane</keyword>
<dbReference type="PROSITE" id="PS50835">
    <property type="entry name" value="IG_LIKE"/>
    <property type="match status" value="1"/>
</dbReference>
<dbReference type="GeneTree" id="ENSGT01050000244843"/>
<comment type="subcellular location">
    <subcellularLocation>
        <location evidence="1">Membrane</location>
    </subcellularLocation>
</comment>
<dbReference type="Proteomes" id="UP000261420">
    <property type="component" value="Unplaced"/>
</dbReference>
<dbReference type="GO" id="GO:0050863">
    <property type="term" value="P:regulation of T cell activation"/>
    <property type="evidence" value="ECO:0007669"/>
    <property type="project" value="UniProtKB-ARBA"/>
</dbReference>
<dbReference type="GO" id="GO:0005102">
    <property type="term" value="F:signaling receptor binding"/>
    <property type="evidence" value="ECO:0007669"/>
    <property type="project" value="TreeGrafter"/>
</dbReference>
<evidence type="ECO:0000259" key="9">
    <source>
        <dbReference type="PROSITE" id="PS50835"/>
    </source>
</evidence>